<feature type="region of interest" description="Disordered" evidence="1">
    <location>
        <begin position="96"/>
        <end position="133"/>
    </location>
</feature>
<evidence type="ECO:0000313" key="2">
    <source>
        <dbReference type="EMBL" id="RKU44222.1"/>
    </source>
</evidence>
<dbReference type="AlphaFoldDB" id="A0A420Y8M2"/>
<evidence type="ECO:0000313" key="3">
    <source>
        <dbReference type="Proteomes" id="UP000275385"/>
    </source>
</evidence>
<comment type="caution">
    <text evidence="2">The sequence shown here is derived from an EMBL/GenBank/DDBJ whole genome shotgun (WGS) entry which is preliminary data.</text>
</comment>
<dbReference type="Proteomes" id="UP000275385">
    <property type="component" value="Unassembled WGS sequence"/>
</dbReference>
<keyword evidence="3" id="KW-1185">Reference proteome</keyword>
<evidence type="ECO:0000256" key="1">
    <source>
        <dbReference type="SAM" id="MobiDB-lite"/>
    </source>
</evidence>
<feature type="region of interest" description="Disordered" evidence="1">
    <location>
        <begin position="37"/>
        <end position="68"/>
    </location>
</feature>
<dbReference type="EMBL" id="QVQW01000033">
    <property type="protein sequence ID" value="RKU44222.1"/>
    <property type="molecule type" value="Genomic_DNA"/>
</dbReference>
<feature type="region of interest" description="Disordered" evidence="1">
    <location>
        <begin position="1"/>
        <end position="24"/>
    </location>
</feature>
<feature type="compositionally biased region" description="Polar residues" evidence="1">
    <location>
        <begin position="54"/>
        <end position="68"/>
    </location>
</feature>
<name>A0A420Y8M2_9PEZI</name>
<gene>
    <name evidence="2" type="ORF">DL546_004867</name>
</gene>
<accession>A0A420Y8M2</accession>
<protein>
    <submittedName>
        <fullName evidence="2">Uncharacterized protein</fullName>
    </submittedName>
</protein>
<organism evidence="2 3">
    <name type="scientific">Coniochaeta pulveracea</name>
    <dbReference type="NCBI Taxonomy" id="177199"/>
    <lineage>
        <taxon>Eukaryota</taxon>
        <taxon>Fungi</taxon>
        <taxon>Dikarya</taxon>
        <taxon>Ascomycota</taxon>
        <taxon>Pezizomycotina</taxon>
        <taxon>Sordariomycetes</taxon>
        <taxon>Sordariomycetidae</taxon>
        <taxon>Coniochaetales</taxon>
        <taxon>Coniochaetaceae</taxon>
        <taxon>Coniochaeta</taxon>
    </lineage>
</organism>
<sequence length="133" mass="14310">MPQTTTRSPKAPVPAAALRPQHEARPCLVRTSRIRKTRAQCKAVDPCPSHTNRDNNQTSHSPENILSAEPTTSNSILLCPDLLVSLVTLSFALQRSNGAGAPDPVDPTANGLPVITPRFPHPDRSPARRKAIA</sequence>
<proteinExistence type="predicted"/>
<reference evidence="2 3" key="1">
    <citation type="submission" date="2018-08" db="EMBL/GenBank/DDBJ databases">
        <title>Draft genome of the lignicolous fungus Coniochaeta pulveracea.</title>
        <authorList>
            <person name="Borstlap C.J."/>
            <person name="De Witt R.N."/>
            <person name="Botha A."/>
            <person name="Volschenk H."/>
        </authorList>
    </citation>
    <scope>NUCLEOTIDE SEQUENCE [LARGE SCALE GENOMIC DNA]</scope>
    <source>
        <strain evidence="2 3">CAB683</strain>
    </source>
</reference>